<sequence length="80" mass="8832">MRHEMSAFVNGKAAAAAVGGDSRTIGLSELLLAFSRLNVDPHGLRLLHSRINQRNLRNRVWRLALHSAFIRSLSSPPLCS</sequence>
<name>A0AAV2MQ41_KNICA</name>
<dbReference type="AlphaFoldDB" id="A0AAV2MQ41"/>
<evidence type="ECO:0000313" key="2">
    <source>
        <dbReference type="Proteomes" id="UP001497482"/>
    </source>
</evidence>
<protein>
    <submittedName>
        <fullName evidence="1">Uncharacterized protein</fullName>
    </submittedName>
</protein>
<evidence type="ECO:0000313" key="1">
    <source>
        <dbReference type="EMBL" id="CAL1615596.1"/>
    </source>
</evidence>
<organism evidence="1 2">
    <name type="scientific">Knipowitschia caucasica</name>
    <name type="common">Caucasian dwarf goby</name>
    <name type="synonym">Pomatoschistus caucasicus</name>
    <dbReference type="NCBI Taxonomy" id="637954"/>
    <lineage>
        <taxon>Eukaryota</taxon>
        <taxon>Metazoa</taxon>
        <taxon>Chordata</taxon>
        <taxon>Craniata</taxon>
        <taxon>Vertebrata</taxon>
        <taxon>Euteleostomi</taxon>
        <taxon>Actinopterygii</taxon>
        <taxon>Neopterygii</taxon>
        <taxon>Teleostei</taxon>
        <taxon>Neoteleostei</taxon>
        <taxon>Acanthomorphata</taxon>
        <taxon>Gobiaria</taxon>
        <taxon>Gobiiformes</taxon>
        <taxon>Gobioidei</taxon>
        <taxon>Gobiidae</taxon>
        <taxon>Gobiinae</taxon>
        <taxon>Knipowitschia</taxon>
    </lineage>
</organism>
<dbReference type="Proteomes" id="UP001497482">
    <property type="component" value="Chromosome 9"/>
</dbReference>
<accession>A0AAV2MQ41</accession>
<keyword evidence="2" id="KW-1185">Reference proteome</keyword>
<gene>
    <name evidence="1" type="ORF">KC01_LOCUS41517</name>
</gene>
<dbReference type="EMBL" id="OZ035831">
    <property type="protein sequence ID" value="CAL1615596.1"/>
    <property type="molecule type" value="Genomic_DNA"/>
</dbReference>
<reference evidence="1 2" key="1">
    <citation type="submission" date="2024-04" db="EMBL/GenBank/DDBJ databases">
        <authorList>
            <person name="Waldvogel A.-M."/>
            <person name="Schoenle A."/>
        </authorList>
    </citation>
    <scope>NUCLEOTIDE SEQUENCE [LARGE SCALE GENOMIC DNA]</scope>
</reference>
<proteinExistence type="predicted"/>